<dbReference type="OrthoDB" id="3264159at2759"/>
<gene>
    <name evidence="1" type="ORF">SERLADRAFT_433357</name>
</gene>
<accession>F8NGI2</accession>
<reference evidence="1" key="1">
    <citation type="submission" date="2011-04" db="EMBL/GenBank/DDBJ databases">
        <title>Evolution of plant cell wall degrading machinery underlies the functional diversity of forest fungi.</title>
        <authorList>
            <consortium name="US DOE Joint Genome Institute (JGI-PGF)"/>
            <person name="Eastwood D.C."/>
            <person name="Floudas D."/>
            <person name="Binder M."/>
            <person name="Majcherczyk A."/>
            <person name="Schneider P."/>
            <person name="Aerts A."/>
            <person name="Asiegbu F.O."/>
            <person name="Baker S.E."/>
            <person name="Barry K."/>
            <person name="Bendiksby M."/>
            <person name="Blumentritt M."/>
            <person name="Coutinho P.M."/>
            <person name="Cullen D."/>
            <person name="Cullen D."/>
            <person name="Gathman A."/>
            <person name="Goodell B."/>
            <person name="Henrissat B."/>
            <person name="Ihrmark K."/>
            <person name="Kauserud H."/>
            <person name="Kohler A."/>
            <person name="LaButti K."/>
            <person name="Lapidus A."/>
            <person name="Lavin J.L."/>
            <person name="Lee Y.-H."/>
            <person name="Lindquist E."/>
            <person name="Lilly W."/>
            <person name="Lucas S."/>
            <person name="Morin E."/>
            <person name="Murat C."/>
            <person name="Oguiza J.A."/>
            <person name="Park J."/>
            <person name="Pisabarro A.G."/>
            <person name="Riley R."/>
            <person name="Rosling A."/>
            <person name="Salamov A."/>
            <person name="Schmidt O."/>
            <person name="Schmutz J."/>
            <person name="Skrede I."/>
            <person name="Stenlid J."/>
            <person name="Wiebenga A."/>
            <person name="Xie X."/>
            <person name="Kues U."/>
            <person name="Hibbett D.S."/>
            <person name="Hoffmeister D."/>
            <person name="Hogberg N."/>
            <person name="Martin F."/>
            <person name="Grigoriev I.V."/>
            <person name="Watkinson S.C."/>
        </authorList>
    </citation>
    <scope>NUCLEOTIDE SEQUENCE</scope>
    <source>
        <strain evidence="1">S7.9</strain>
    </source>
</reference>
<proteinExistence type="predicted"/>
<dbReference type="KEGG" id="sla:SERLADRAFT_433357"/>
<evidence type="ECO:0000313" key="1">
    <source>
        <dbReference type="EMBL" id="EGO29369.1"/>
    </source>
</evidence>
<name>F8NGI2_SERL9</name>
<dbReference type="EMBL" id="GL945429">
    <property type="protein sequence ID" value="EGO29369.1"/>
    <property type="molecule type" value="Genomic_DNA"/>
</dbReference>
<dbReference type="RefSeq" id="XP_007313611.1">
    <property type="nucleotide sequence ID" value="XM_007313549.1"/>
</dbReference>
<dbReference type="HOGENOM" id="CLU_3051838_0_0_1"/>
<dbReference type="Proteomes" id="UP000008064">
    <property type="component" value="Unassembled WGS sequence"/>
</dbReference>
<dbReference type="AlphaFoldDB" id="F8NGI2"/>
<organism>
    <name type="scientific">Serpula lacrymans var. lacrymans (strain S7.9)</name>
    <name type="common">Dry rot fungus</name>
    <dbReference type="NCBI Taxonomy" id="578457"/>
    <lineage>
        <taxon>Eukaryota</taxon>
        <taxon>Fungi</taxon>
        <taxon>Dikarya</taxon>
        <taxon>Basidiomycota</taxon>
        <taxon>Agaricomycotina</taxon>
        <taxon>Agaricomycetes</taxon>
        <taxon>Agaricomycetidae</taxon>
        <taxon>Boletales</taxon>
        <taxon>Coniophorineae</taxon>
        <taxon>Serpulaceae</taxon>
        <taxon>Serpula</taxon>
    </lineage>
</organism>
<dbReference type="GeneID" id="18814174"/>
<protein>
    <submittedName>
        <fullName evidence="1">Uncharacterized protein</fullName>
    </submittedName>
</protein>
<sequence>MPAITARNLCAKDWLQEHPSGLKVEFNTYFKDLSKDLQKKYASDAAIMKLNAKA</sequence>